<dbReference type="Gene3D" id="3.80.10.10">
    <property type="entry name" value="Ribonuclease Inhibitor"/>
    <property type="match status" value="2"/>
</dbReference>
<evidence type="ECO:0008006" key="2">
    <source>
        <dbReference type="Google" id="ProtNLM"/>
    </source>
</evidence>
<evidence type="ECO:0000313" key="1">
    <source>
        <dbReference type="EMBL" id="KAA6330801.1"/>
    </source>
</evidence>
<gene>
    <name evidence="1" type="ORF">EZS27_020532</name>
</gene>
<dbReference type="InterPro" id="IPR032675">
    <property type="entry name" value="LRR_dom_sf"/>
</dbReference>
<dbReference type="PANTHER" id="PTHR45661:SF3">
    <property type="entry name" value="IG-LIKE DOMAIN-CONTAINING PROTEIN"/>
    <property type="match status" value="1"/>
</dbReference>
<dbReference type="EMBL" id="SNRY01001456">
    <property type="protein sequence ID" value="KAA6330801.1"/>
    <property type="molecule type" value="Genomic_DNA"/>
</dbReference>
<dbReference type="Pfam" id="PF13306">
    <property type="entry name" value="LRR_5"/>
    <property type="match status" value="1"/>
</dbReference>
<dbReference type="InterPro" id="IPR053139">
    <property type="entry name" value="Surface_bspA-like"/>
</dbReference>
<dbReference type="PANTHER" id="PTHR45661">
    <property type="entry name" value="SURFACE ANTIGEN"/>
    <property type="match status" value="1"/>
</dbReference>
<dbReference type="InterPro" id="IPR026906">
    <property type="entry name" value="LRR_5"/>
</dbReference>
<sequence>MKRFIQLLFISISLLLISCSEDSIENSSQKTPLTFKLEFSKQEASTGVSTRNIYNSVLEENNFINIDTLNLEGFVNEGFEGPDYKVQYVYEFQNRVLTWRSVDGTFIYVEDVYPPQEKYTFKMYSGAKNIVKDQRQDKNYLRADRLEGDASFVEIEKRLSCSLYHVNSGIELSFIEKEGNQINLENKLANSTVKFFTNVGEVFANRLDVEIQTKASIPAKYYNHIFRILVPKNSFADDIISFSIINNSDSTDVRNGSLQYELQGGYVLKLSVTMPLNKKEIIVEPEPNLEPEPEVPVNIDFGVNVVLDSLTKGTLIDTLKYTDLSKIESITIKDGLIYRKDFQDLQSIVKNLISLKECDFGNTTFGDDDFYDRFIPNHLFENNQKITRFIFPKLTGSIGDYSFRNCINLSSLVFPSSLEYIEFAAFEGCSNLKGSLNFNEGLTYIGEYAFADCVNITGNLLLPKSLIAIGIAAFFNCSGLGDYIKIEDSVEIIGNYAFSRCSNLISLSITSKTPIGNSSFSRCEKLSDIDISSESIGERAFEDCKKLYRVHIRNSLKRLSERAFLNIGEGTNVLDPTRPYGDASQLIIYFYSTVDVPELNAKVFPTNFFCSVPKGAYNLYKDKGYETDKIKLVERTN</sequence>
<proteinExistence type="predicted"/>
<name>A0A5J4RD47_9ZZZZ</name>
<protein>
    <recommendedName>
        <fullName evidence="2">Leucine-rich repeat domain-containing protein</fullName>
    </recommendedName>
</protein>
<dbReference type="AlphaFoldDB" id="A0A5J4RD47"/>
<organism evidence="1">
    <name type="scientific">termite gut metagenome</name>
    <dbReference type="NCBI Taxonomy" id="433724"/>
    <lineage>
        <taxon>unclassified sequences</taxon>
        <taxon>metagenomes</taxon>
        <taxon>organismal metagenomes</taxon>
    </lineage>
</organism>
<dbReference type="SUPFAM" id="SSF52047">
    <property type="entry name" value="RNI-like"/>
    <property type="match status" value="1"/>
</dbReference>
<accession>A0A5J4RD47</accession>
<dbReference type="PROSITE" id="PS51257">
    <property type="entry name" value="PROKAR_LIPOPROTEIN"/>
    <property type="match status" value="1"/>
</dbReference>
<reference evidence="1" key="1">
    <citation type="submission" date="2019-03" db="EMBL/GenBank/DDBJ databases">
        <title>Single cell metagenomics reveals metabolic interactions within the superorganism composed of flagellate Streblomastix strix and complex community of Bacteroidetes bacteria on its surface.</title>
        <authorList>
            <person name="Treitli S.C."/>
            <person name="Kolisko M."/>
            <person name="Husnik F."/>
            <person name="Keeling P."/>
            <person name="Hampl V."/>
        </authorList>
    </citation>
    <scope>NUCLEOTIDE SEQUENCE</scope>
    <source>
        <strain evidence="1">STM</strain>
    </source>
</reference>
<comment type="caution">
    <text evidence="1">The sequence shown here is derived from an EMBL/GenBank/DDBJ whole genome shotgun (WGS) entry which is preliminary data.</text>
</comment>